<proteinExistence type="predicted"/>
<name>A0A919UCA2_9ACTN</name>
<protein>
    <recommendedName>
        <fullName evidence="4">DUF2867 domain-containing protein</fullName>
    </recommendedName>
</protein>
<feature type="region of interest" description="Disordered" evidence="1">
    <location>
        <begin position="188"/>
        <end position="210"/>
    </location>
</feature>
<evidence type="ECO:0000313" key="2">
    <source>
        <dbReference type="EMBL" id="GIG50142.1"/>
    </source>
</evidence>
<gene>
    <name evidence="2" type="ORF">Dsi01nite_081830</name>
</gene>
<dbReference type="SUPFAM" id="SSF55961">
    <property type="entry name" value="Bet v1-like"/>
    <property type="match status" value="1"/>
</dbReference>
<keyword evidence="3" id="KW-1185">Reference proteome</keyword>
<dbReference type="Pfam" id="PF11066">
    <property type="entry name" value="DUF2867"/>
    <property type="match status" value="1"/>
</dbReference>
<dbReference type="Proteomes" id="UP000660611">
    <property type="component" value="Unassembled WGS sequence"/>
</dbReference>
<dbReference type="AlphaFoldDB" id="A0A919UCA2"/>
<evidence type="ECO:0000256" key="1">
    <source>
        <dbReference type="SAM" id="MobiDB-lite"/>
    </source>
</evidence>
<reference evidence="2" key="1">
    <citation type="submission" date="2021-01" db="EMBL/GenBank/DDBJ databases">
        <title>Whole genome shotgun sequence of Dactylosporangium siamense NBRC 106093.</title>
        <authorList>
            <person name="Komaki H."/>
            <person name="Tamura T."/>
        </authorList>
    </citation>
    <scope>NUCLEOTIDE SEQUENCE</scope>
    <source>
        <strain evidence="2">NBRC 106093</strain>
    </source>
</reference>
<organism evidence="2 3">
    <name type="scientific">Dactylosporangium siamense</name>
    <dbReference type="NCBI Taxonomy" id="685454"/>
    <lineage>
        <taxon>Bacteria</taxon>
        <taxon>Bacillati</taxon>
        <taxon>Actinomycetota</taxon>
        <taxon>Actinomycetes</taxon>
        <taxon>Micromonosporales</taxon>
        <taxon>Micromonosporaceae</taxon>
        <taxon>Dactylosporangium</taxon>
    </lineage>
</organism>
<dbReference type="InterPro" id="IPR021295">
    <property type="entry name" value="DUF2867"/>
</dbReference>
<evidence type="ECO:0008006" key="4">
    <source>
        <dbReference type="Google" id="ProtNLM"/>
    </source>
</evidence>
<comment type="caution">
    <text evidence="2">The sequence shown here is derived from an EMBL/GenBank/DDBJ whole genome shotgun (WGS) entry which is preliminary data.</text>
</comment>
<sequence>MERQAAMQNVQRRTIDAPLGLMGPLLDRVAADDDPLWPVTTWPPIRFDGPLAPGAAGGHGMIRYSVVEHVPGRLLRCRFDPTLGLVGEHELRLEPDGDGTAVVHVIRGRLTGGMRVLWPVAIRWLHEALLQDLLDNAERAGTGTVRTPARWSPWVRLLRRALATRTTKPGTASTGAGAAVRVDAVVGGTDARHTDPGGTGGGRAGRPRRVPLPGGARLAAGTLSHVDLMDAWQGTRPPGASTDPAAWRAAMFNRPPRWVGALMRLRNRIPGLEPLDTREVFAPLDARDDEVLFGADTRHFDLRISLFVDAGSVVCSTLARPRTRRGRAYLAVVSRVHPLVVRTMLARALRAAPFAPAT</sequence>
<accession>A0A919UCA2</accession>
<dbReference type="EMBL" id="BONQ01000128">
    <property type="protein sequence ID" value="GIG50142.1"/>
    <property type="molecule type" value="Genomic_DNA"/>
</dbReference>
<evidence type="ECO:0000313" key="3">
    <source>
        <dbReference type="Proteomes" id="UP000660611"/>
    </source>
</evidence>